<keyword evidence="1" id="KW-0489">Methyltransferase</keyword>
<name>A0A1R4GVE5_9MICC</name>
<dbReference type="AlphaFoldDB" id="A0A1R4GVE5"/>
<dbReference type="GO" id="GO:0008168">
    <property type="term" value="F:methyltransferase activity"/>
    <property type="evidence" value="ECO:0007669"/>
    <property type="project" value="UniProtKB-KW"/>
</dbReference>
<dbReference type="InterPro" id="IPR034660">
    <property type="entry name" value="DinB/YfiT-like"/>
</dbReference>
<reference evidence="1 2" key="1">
    <citation type="submission" date="2017-02" db="EMBL/GenBank/DDBJ databases">
        <authorList>
            <person name="Peterson S.W."/>
        </authorList>
    </citation>
    <scope>NUCLEOTIDE SEQUENCE [LARGE SCALE GENOMIC DNA]</scope>
    <source>
        <strain evidence="1 2">B Ar 00.02</strain>
    </source>
</reference>
<dbReference type="GO" id="GO:0032259">
    <property type="term" value="P:methylation"/>
    <property type="evidence" value="ECO:0007669"/>
    <property type="project" value="UniProtKB-KW"/>
</dbReference>
<keyword evidence="1" id="KW-0808">Transferase</keyword>
<dbReference type="EMBL" id="FUHW01000051">
    <property type="protein sequence ID" value="SJM72169.1"/>
    <property type="molecule type" value="Genomic_DNA"/>
</dbReference>
<proteinExistence type="predicted"/>
<keyword evidence="2" id="KW-1185">Reference proteome</keyword>
<dbReference type="Pfam" id="PF04978">
    <property type="entry name" value="MST"/>
    <property type="match status" value="1"/>
</dbReference>
<evidence type="ECO:0000313" key="1">
    <source>
        <dbReference type="EMBL" id="SJM72169.1"/>
    </source>
</evidence>
<accession>A0A1R4GVE5</accession>
<protein>
    <submittedName>
        <fullName evidence="1">Type I restriction-modification system methyltransferase subunit</fullName>
    </submittedName>
</protein>
<dbReference type="SUPFAM" id="SSF109854">
    <property type="entry name" value="DinB/YfiT-like putative metalloenzymes"/>
    <property type="match status" value="1"/>
</dbReference>
<dbReference type="Proteomes" id="UP000195913">
    <property type="component" value="Unassembled WGS sequence"/>
</dbReference>
<dbReference type="Gene3D" id="1.20.120.450">
    <property type="entry name" value="dinb family like domain"/>
    <property type="match status" value="1"/>
</dbReference>
<dbReference type="InterPro" id="IPR007061">
    <property type="entry name" value="MST-like"/>
</dbReference>
<evidence type="ECO:0000313" key="2">
    <source>
        <dbReference type="Proteomes" id="UP000195913"/>
    </source>
</evidence>
<sequence length="149" mass="16814">MGLLLHLAVTESEYFIECLGREIEDPVIRGIVEAEDAQADFLPPPNMTLVDAVEIYRETTAAADAVLDQLELDSPAVVPWWIKHRHATVERLLVHMIAESHHHAGHLDIVCEQLDGFIGLRPSAPNIPDLTPDQWKEQRLRMKELADRA</sequence>
<organism evidence="1 2">
    <name type="scientific">Arthrobacter rhombi</name>
    <dbReference type="NCBI Taxonomy" id="71253"/>
    <lineage>
        <taxon>Bacteria</taxon>
        <taxon>Bacillati</taxon>
        <taxon>Actinomycetota</taxon>
        <taxon>Actinomycetes</taxon>
        <taxon>Micrococcales</taxon>
        <taxon>Micrococcaceae</taxon>
        <taxon>Arthrobacter</taxon>
    </lineage>
</organism>
<gene>
    <name evidence="1" type="ORF">FM101_14490</name>
</gene>